<protein>
    <submittedName>
        <fullName evidence="2">Uncharacterized protein</fullName>
    </submittedName>
</protein>
<feature type="region of interest" description="Disordered" evidence="1">
    <location>
        <begin position="30"/>
        <end position="54"/>
    </location>
</feature>
<keyword evidence="3" id="KW-1185">Reference proteome</keyword>
<reference evidence="2" key="1">
    <citation type="submission" date="2020-07" db="EMBL/GenBank/DDBJ databases">
        <title>The High-quality genome of the commercially important snow crab, Chionoecetes opilio.</title>
        <authorList>
            <person name="Jeong J.-H."/>
            <person name="Ryu S."/>
        </authorList>
    </citation>
    <scope>NUCLEOTIDE SEQUENCE</scope>
    <source>
        <strain evidence="2">MADBK_172401_WGS</strain>
        <tissue evidence="2">Digestive gland</tissue>
    </source>
</reference>
<accession>A0A8J4XPC5</accession>
<comment type="caution">
    <text evidence="2">The sequence shown here is derived from an EMBL/GenBank/DDBJ whole genome shotgun (WGS) entry which is preliminary data.</text>
</comment>
<dbReference type="AlphaFoldDB" id="A0A8J4XPC5"/>
<evidence type="ECO:0000313" key="3">
    <source>
        <dbReference type="Proteomes" id="UP000770661"/>
    </source>
</evidence>
<organism evidence="2 3">
    <name type="scientific">Chionoecetes opilio</name>
    <name type="common">Atlantic snow crab</name>
    <name type="synonym">Cancer opilio</name>
    <dbReference type="NCBI Taxonomy" id="41210"/>
    <lineage>
        <taxon>Eukaryota</taxon>
        <taxon>Metazoa</taxon>
        <taxon>Ecdysozoa</taxon>
        <taxon>Arthropoda</taxon>
        <taxon>Crustacea</taxon>
        <taxon>Multicrustacea</taxon>
        <taxon>Malacostraca</taxon>
        <taxon>Eumalacostraca</taxon>
        <taxon>Eucarida</taxon>
        <taxon>Decapoda</taxon>
        <taxon>Pleocyemata</taxon>
        <taxon>Brachyura</taxon>
        <taxon>Eubrachyura</taxon>
        <taxon>Majoidea</taxon>
        <taxon>Majidae</taxon>
        <taxon>Chionoecetes</taxon>
    </lineage>
</organism>
<name>A0A8J4XPC5_CHIOP</name>
<sequence>MNAVFHMYVAQKSKWRRNGTIFPVKGKRNLSTRKRLHSQTGGGPPEKVEDEAETDAVEDILGKDNVCIGGVEILDGTQDAANHMLNTFTSLVSRAPTLDGIRLPQLRSTQPEGLAFNLPPRPPHDPYWEHCFIAAVTSHDQ</sequence>
<dbReference type="Proteomes" id="UP000770661">
    <property type="component" value="Unassembled WGS sequence"/>
</dbReference>
<evidence type="ECO:0000313" key="2">
    <source>
        <dbReference type="EMBL" id="KAG0711188.1"/>
    </source>
</evidence>
<proteinExistence type="predicted"/>
<gene>
    <name evidence="2" type="ORF">GWK47_021160</name>
</gene>
<dbReference type="EMBL" id="JACEEZ010023556">
    <property type="protein sequence ID" value="KAG0711188.1"/>
    <property type="molecule type" value="Genomic_DNA"/>
</dbReference>
<evidence type="ECO:0000256" key="1">
    <source>
        <dbReference type="SAM" id="MobiDB-lite"/>
    </source>
</evidence>
<dbReference type="OrthoDB" id="3066195at2759"/>